<dbReference type="AlphaFoldDB" id="L9WHF8"/>
<dbReference type="PATRIC" id="fig|1227499.3.peg.4387"/>
<dbReference type="Gene3D" id="3.40.50.2000">
    <property type="entry name" value="Glycogen Phosphorylase B"/>
    <property type="match status" value="2"/>
</dbReference>
<dbReference type="InterPro" id="IPR001830">
    <property type="entry name" value="Glyco_trans_20"/>
</dbReference>
<dbReference type="eggNOG" id="arCOG02831">
    <property type="taxonomic scope" value="Archaea"/>
</dbReference>
<organism evidence="2 3">
    <name type="scientific">Natronolimnohabitans innermongolicus JCM 12255</name>
    <dbReference type="NCBI Taxonomy" id="1227499"/>
    <lineage>
        <taxon>Archaea</taxon>
        <taxon>Methanobacteriati</taxon>
        <taxon>Methanobacteriota</taxon>
        <taxon>Stenosarchaea group</taxon>
        <taxon>Halobacteria</taxon>
        <taxon>Halobacteriales</taxon>
        <taxon>Natrialbaceae</taxon>
        <taxon>Natronolimnohabitans</taxon>
    </lineage>
</organism>
<feature type="compositionally biased region" description="Low complexity" evidence="1">
    <location>
        <begin position="72"/>
        <end position="92"/>
    </location>
</feature>
<accession>L9WHF8</accession>
<proteinExistence type="predicted"/>
<feature type="compositionally biased region" description="Basic and acidic residues" evidence="1">
    <location>
        <begin position="667"/>
        <end position="677"/>
    </location>
</feature>
<feature type="compositionally biased region" description="Polar residues" evidence="1">
    <location>
        <begin position="678"/>
        <end position="688"/>
    </location>
</feature>
<dbReference type="STRING" id="1227499.C493_21366"/>
<feature type="compositionally biased region" description="Polar residues" evidence="1">
    <location>
        <begin position="644"/>
        <end position="654"/>
    </location>
</feature>
<keyword evidence="3" id="KW-1185">Reference proteome</keyword>
<name>L9WHF8_9EURY</name>
<feature type="region of interest" description="Disordered" evidence="1">
    <location>
        <begin position="560"/>
        <end position="718"/>
    </location>
</feature>
<feature type="compositionally biased region" description="Basic and acidic residues" evidence="1">
    <location>
        <begin position="598"/>
        <end position="611"/>
    </location>
</feature>
<dbReference type="GO" id="GO:0003825">
    <property type="term" value="F:alpha,alpha-trehalose-phosphate synthase (UDP-forming) activity"/>
    <property type="evidence" value="ECO:0007669"/>
    <property type="project" value="TreeGrafter"/>
</dbReference>
<dbReference type="GO" id="GO:0005992">
    <property type="term" value="P:trehalose biosynthetic process"/>
    <property type="evidence" value="ECO:0007669"/>
    <property type="project" value="InterPro"/>
</dbReference>
<evidence type="ECO:0000313" key="3">
    <source>
        <dbReference type="Proteomes" id="UP000011602"/>
    </source>
</evidence>
<reference evidence="2 3" key="1">
    <citation type="journal article" date="2014" name="PLoS Genet.">
        <title>Phylogenetically driven sequencing of extremely halophilic archaea reveals strategies for static and dynamic osmo-response.</title>
        <authorList>
            <person name="Becker E.A."/>
            <person name="Seitzer P.M."/>
            <person name="Tritt A."/>
            <person name="Larsen D."/>
            <person name="Krusor M."/>
            <person name="Yao A.I."/>
            <person name="Wu D."/>
            <person name="Madern D."/>
            <person name="Eisen J.A."/>
            <person name="Darling A.E."/>
            <person name="Facciotti M.T."/>
        </authorList>
    </citation>
    <scope>NUCLEOTIDE SEQUENCE [LARGE SCALE GENOMIC DNA]</scope>
    <source>
        <strain evidence="2 3">JCM 12255</strain>
    </source>
</reference>
<feature type="compositionally biased region" description="Low complexity" evidence="1">
    <location>
        <begin position="689"/>
        <end position="704"/>
    </location>
</feature>
<feature type="compositionally biased region" description="Basic and acidic residues" evidence="1">
    <location>
        <begin position="706"/>
        <end position="718"/>
    </location>
</feature>
<feature type="compositionally biased region" description="Basic and acidic residues" evidence="1">
    <location>
        <begin position="560"/>
        <end position="577"/>
    </location>
</feature>
<feature type="compositionally biased region" description="Acidic residues" evidence="1">
    <location>
        <begin position="55"/>
        <end position="64"/>
    </location>
</feature>
<dbReference type="PANTHER" id="PTHR10788">
    <property type="entry name" value="TREHALOSE-6-PHOSPHATE SYNTHASE"/>
    <property type="match status" value="1"/>
</dbReference>
<feature type="compositionally biased region" description="Basic residues" evidence="1">
    <location>
        <begin position="578"/>
        <end position="594"/>
    </location>
</feature>
<comment type="caution">
    <text evidence="2">The sequence shown here is derived from an EMBL/GenBank/DDBJ whole genome shotgun (WGS) entry which is preliminary data.</text>
</comment>
<evidence type="ECO:0000313" key="2">
    <source>
        <dbReference type="EMBL" id="ELY48879.1"/>
    </source>
</evidence>
<sequence>MRFTDEQLSSTHPSNRQLRTDGYGRGTTAESSDGSPCPGSLIVVSNRQPYRHEYDDEAAADADDAEARTDGVSESESTDDSSAGSDADSSDGGAEDSDGRTDDGRAITVDEPTGGLTAGLDPIVQESDGTWIAWGDGEADFAVTDDRNRVAVPPGEDAYTLRRIDLSEEAVESYYYGFSNRVLWPLCHGFTDLVENRSNDFEWYRTVNERFADAVAENATADSTVWLQDYHFALAPRMIRDSVPQSTTVAQFWHIPWPTPGTFQHCPAGRALLEGLLGNDLLGFHVDRYVDRFLDCVRQYLPAAQVDRERRTVTYEGTTTRIVATPMGVNAGTYDEDARDRSSADVSSLFDRYEIDPENVIGLGVDRLDYSKGIPERLAAVERFLECNPDWHGEFTFIQSATPSRTEIETYQRHGDLVRSEVERINSRFGTDDWQPIVYTEDYLSNATLCGLYRRADVMVVSPLVDGMNLVAQEYVAASVDGDGSLLLSEGTGAHETLGSHALTIDPIDTDDFAAQLEAAVSMPAHERQSRMNTLRNRVFDRDLEWWMKTQFDWIRRVHTDGRRGGSDGPVDRETATSRRRQPRSKPVRGRRQTVARGSDRRTDPGRRLRSTDGAADDTGARPRSRAHPRPQSRSRLDSAAGSAPNSRPRSHSNVRPGGTEPNSRTDSSDMHSRADSSDTNVRANGSRTNSSTDADSDPNSNSDSDSDRDSTERTSTV</sequence>
<protein>
    <submittedName>
        <fullName evidence="2">Alpha,alpha-trehalose-phosphate synthase (UDP-forming)</fullName>
    </submittedName>
</protein>
<feature type="region of interest" description="Disordered" evidence="1">
    <location>
        <begin position="1"/>
        <end position="122"/>
    </location>
</feature>
<feature type="compositionally biased region" description="Polar residues" evidence="1">
    <location>
        <begin position="1"/>
        <end position="17"/>
    </location>
</feature>
<dbReference type="PANTHER" id="PTHR10788:SF106">
    <property type="entry name" value="BCDNA.GH08860"/>
    <property type="match status" value="1"/>
</dbReference>
<gene>
    <name evidence="2" type="ORF">C493_21366</name>
</gene>
<dbReference type="CDD" id="cd03788">
    <property type="entry name" value="GT20_TPS"/>
    <property type="match status" value="1"/>
</dbReference>
<evidence type="ECO:0000256" key="1">
    <source>
        <dbReference type="SAM" id="MobiDB-lite"/>
    </source>
</evidence>
<dbReference type="SUPFAM" id="SSF53756">
    <property type="entry name" value="UDP-Glycosyltransferase/glycogen phosphorylase"/>
    <property type="match status" value="1"/>
</dbReference>
<dbReference type="Proteomes" id="UP000011602">
    <property type="component" value="Unassembled WGS sequence"/>
</dbReference>
<dbReference type="Pfam" id="PF00982">
    <property type="entry name" value="Glyco_transf_20"/>
    <property type="match status" value="1"/>
</dbReference>
<dbReference type="EMBL" id="AOHZ01000107">
    <property type="protein sequence ID" value="ELY48879.1"/>
    <property type="molecule type" value="Genomic_DNA"/>
</dbReference>
<feature type="compositionally biased region" description="Basic residues" evidence="1">
    <location>
        <begin position="623"/>
        <end position="633"/>
    </location>
</feature>